<evidence type="ECO:0000313" key="2">
    <source>
        <dbReference type="Proteomes" id="UP001607303"/>
    </source>
</evidence>
<name>A0ABD2BLH6_VESMC</name>
<comment type="caution">
    <text evidence="1">The sequence shown here is derived from an EMBL/GenBank/DDBJ whole genome shotgun (WGS) entry which is preliminary data.</text>
</comment>
<organism evidence="1 2">
    <name type="scientific">Vespula maculifrons</name>
    <name type="common">Eastern yellow jacket</name>
    <name type="synonym">Wasp</name>
    <dbReference type="NCBI Taxonomy" id="7453"/>
    <lineage>
        <taxon>Eukaryota</taxon>
        <taxon>Metazoa</taxon>
        <taxon>Ecdysozoa</taxon>
        <taxon>Arthropoda</taxon>
        <taxon>Hexapoda</taxon>
        <taxon>Insecta</taxon>
        <taxon>Pterygota</taxon>
        <taxon>Neoptera</taxon>
        <taxon>Endopterygota</taxon>
        <taxon>Hymenoptera</taxon>
        <taxon>Apocrita</taxon>
        <taxon>Aculeata</taxon>
        <taxon>Vespoidea</taxon>
        <taxon>Vespidae</taxon>
        <taxon>Vespinae</taxon>
        <taxon>Vespula</taxon>
    </lineage>
</organism>
<dbReference type="Proteomes" id="UP001607303">
    <property type="component" value="Unassembled WGS sequence"/>
</dbReference>
<accession>A0ABD2BLH6</accession>
<keyword evidence="2" id="KW-1185">Reference proteome</keyword>
<sequence>MLWSRSVLYRIALRTRRTLFKSSLRLPISAERKLPISNLIKKKLALPGNRTRVARMGILHDTTTPAVLLAQSLEYKIIYSKNDKIDEFLIIVVRLRSPLASRPLSLSLAGSLYCHEVETSGSKTTSFSLGSAAPFVLLTSTGTNVRTFTSDKLREVAAPYRLSSVESRRSAIADEPRLYSPSVLFLFFFFYRSRNVSFKSVRTNDRKIMIPMLRSEQWKKEEGFGRRSILRYFQGYQ</sequence>
<dbReference type="EMBL" id="JAYRBN010000074">
    <property type="protein sequence ID" value="KAL2733424.1"/>
    <property type="molecule type" value="Genomic_DNA"/>
</dbReference>
<reference evidence="1 2" key="1">
    <citation type="journal article" date="2024" name="Ann. Entomol. Soc. Am.">
        <title>Genomic analyses of the southern and eastern yellowjacket wasps (Hymenoptera: Vespidae) reveal evolutionary signatures of social life.</title>
        <authorList>
            <person name="Catto M.A."/>
            <person name="Caine P.B."/>
            <person name="Orr S.E."/>
            <person name="Hunt B.G."/>
            <person name="Goodisman M.A.D."/>
        </authorList>
    </citation>
    <scope>NUCLEOTIDE SEQUENCE [LARGE SCALE GENOMIC DNA]</scope>
    <source>
        <strain evidence="1">232</strain>
        <tissue evidence="1">Head and thorax</tissue>
    </source>
</reference>
<evidence type="ECO:0000313" key="1">
    <source>
        <dbReference type="EMBL" id="KAL2733424.1"/>
    </source>
</evidence>
<gene>
    <name evidence="1" type="ORF">V1477_014392</name>
</gene>
<proteinExistence type="predicted"/>
<protein>
    <submittedName>
        <fullName evidence="1">Uncharacterized protein</fullName>
    </submittedName>
</protein>
<dbReference type="AlphaFoldDB" id="A0ABD2BLH6"/>